<evidence type="ECO:0000256" key="3">
    <source>
        <dbReference type="ARBA" id="ARBA00022884"/>
    </source>
</evidence>
<evidence type="ECO:0000256" key="5">
    <source>
        <dbReference type="ARBA" id="ARBA00023274"/>
    </source>
</evidence>
<dbReference type="Gene3D" id="3.30.420.100">
    <property type="match status" value="1"/>
</dbReference>
<dbReference type="NCBIfam" id="TIGR00060">
    <property type="entry name" value="L18_bact"/>
    <property type="match status" value="1"/>
</dbReference>
<evidence type="ECO:0000256" key="4">
    <source>
        <dbReference type="ARBA" id="ARBA00022980"/>
    </source>
</evidence>
<gene>
    <name evidence="7" type="primary">rplR</name>
    <name evidence="8" type="ORF">AUJ29_00495</name>
</gene>
<dbReference type="GO" id="GO:0003735">
    <property type="term" value="F:structural constituent of ribosome"/>
    <property type="evidence" value="ECO:0007669"/>
    <property type="project" value="InterPro"/>
</dbReference>
<evidence type="ECO:0000256" key="7">
    <source>
        <dbReference type="HAMAP-Rule" id="MF_01337"/>
    </source>
</evidence>
<dbReference type="GO" id="GO:0006412">
    <property type="term" value="P:translation"/>
    <property type="evidence" value="ECO:0007669"/>
    <property type="project" value="UniProtKB-UniRule"/>
</dbReference>
<dbReference type="CDD" id="cd00432">
    <property type="entry name" value="Ribosomal_L18_L5e"/>
    <property type="match status" value="1"/>
</dbReference>
<dbReference type="Proteomes" id="UP000182465">
    <property type="component" value="Unassembled WGS sequence"/>
</dbReference>
<keyword evidence="5 7" id="KW-0687">Ribonucleoprotein</keyword>
<comment type="subunit">
    <text evidence="7">Part of the 50S ribosomal subunit; part of the 5S rRNA/L5/L18/L25 subcomplex. Contacts the 5S and 23S rRNAs.</text>
</comment>
<evidence type="ECO:0000256" key="1">
    <source>
        <dbReference type="ARBA" id="ARBA00007116"/>
    </source>
</evidence>
<organism evidence="8 9">
    <name type="scientific">Candidatus Kuenenbacteria bacterium CG1_02_38_13</name>
    <dbReference type="NCBI Taxonomy" id="1805235"/>
    <lineage>
        <taxon>Bacteria</taxon>
        <taxon>Candidatus Kueneniibacteriota</taxon>
    </lineage>
</organism>
<evidence type="ECO:0000313" key="8">
    <source>
        <dbReference type="EMBL" id="OIO18169.1"/>
    </source>
</evidence>
<dbReference type="Pfam" id="PF00861">
    <property type="entry name" value="Ribosomal_L18p"/>
    <property type="match status" value="1"/>
</dbReference>
<dbReference type="PANTHER" id="PTHR12899:SF3">
    <property type="entry name" value="LARGE RIBOSOMAL SUBUNIT PROTEIN UL18M"/>
    <property type="match status" value="1"/>
</dbReference>
<name>A0A1J4U485_9BACT</name>
<sequence length="118" mass="13070">MKDINKAKLAAKKRRQARVKAKIFGTEKLPRLRVSKSLKHVFLQLIDDCKGRTLTSAHSKQLAAKGKKTEISFKTGELLAQKAMAAGIKRCVFDRGGHIYHGVIRQAAEGARKAGLKF</sequence>
<evidence type="ECO:0000256" key="6">
    <source>
        <dbReference type="ARBA" id="ARBA00035197"/>
    </source>
</evidence>
<dbReference type="InterPro" id="IPR057268">
    <property type="entry name" value="Ribosomal_L18"/>
</dbReference>
<keyword evidence="2 7" id="KW-0699">rRNA-binding</keyword>
<dbReference type="InterPro" id="IPR005484">
    <property type="entry name" value="Ribosomal_uL18_bac/plant/anim"/>
</dbReference>
<dbReference type="SUPFAM" id="SSF53137">
    <property type="entry name" value="Translational machinery components"/>
    <property type="match status" value="1"/>
</dbReference>
<dbReference type="GO" id="GO:0022625">
    <property type="term" value="C:cytosolic large ribosomal subunit"/>
    <property type="evidence" value="ECO:0007669"/>
    <property type="project" value="TreeGrafter"/>
</dbReference>
<dbReference type="EMBL" id="MNVB01000012">
    <property type="protein sequence ID" value="OIO18169.1"/>
    <property type="molecule type" value="Genomic_DNA"/>
</dbReference>
<dbReference type="HAMAP" id="MF_01337_B">
    <property type="entry name" value="Ribosomal_uL18_B"/>
    <property type="match status" value="1"/>
</dbReference>
<reference evidence="8" key="1">
    <citation type="journal article" date="2016" name="Environ. Microbiol.">
        <title>Genomic resolution of a cold subsurface aquifer community provides metabolic insights for novel microbes adapted to high CO concentrations.</title>
        <authorList>
            <person name="Probst A.J."/>
            <person name="Castelle C.J."/>
            <person name="Singh A."/>
            <person name="Brown C.T."/>
            <person name="Anantharaman K."/>
            <person name="Sharon I."/>
            <person name="Hug L.A."/>
            <person name="Burstein D."/>
            <person name="Emerson J.B."/>
            <person name="Thomas B.C."/>
            <person name="Banfield J.F."/>
        </authorList>
    </citation>
    <scope>NUCLEOTIDE SEQUENCE [LARGE SCALE GENOMIC DNA]</scope>
    <source>
        <strain evidence="8">CG1_02_38_13</strain>
    </source>
</reference>
<comment type="caution">
    <text evidence="8">The sequence shown here is derived from an EMBL/GenBank/DDBJ whole genome shotgun (WGS) entry which is preliminary data.</text>
</comment>
<evidence type="ECO:0000256" key="2">
    <source>
        <dbReference type="ARBA" id="ARBA00022730"/>
    </source>
</evidence>
<dbReference type="InterPro" id="IPR004389">
    <property type="entry name" value="Ribosomal_uL18_bac-type"/>
</dbReference>
<dbReference type="AlphaFoldDB" id="A0A1J4U485"/>
<keyword evidence="3 7" id="KW-0694">RNA-binding</keyword>
<dbReference type="PANTHER" id="PTHR12899">
    <property type="entry name" value="39S RIBOSOMAL PROTEIN L18, MITOCHONDRIAL"/>
    <property type="match status" value="1"/>
</dbReference>
<dbReference type="GO" id="GO:0008097">
    <property type="term" value="F:5S rRNA binding"/>
    <property type="evidence" value="ECO:0007669"/>
    <property type="project" value="TreeGrafter"/>
</dbReference>
<evidence type="ECO:0000313" key="9">
    <source>
        <dbReference type="Proteomes" id="UP000182465"/>
    </source>
</evidence>
<comment type="similarity">
    <text evidence="1 7">Belongs to the universal ribosomal protein uL18 family.</text>
</comment>
<proteinExistence type="inferred from homology"/>
<keyword evidence="4 7" id="KW-0689">Ribosomal protein</keyword>
<accession>A0A1J4U485</accession>
<comment type="function">
    <text evidence="7">This is one of the proteins that bind and probably mediate the attachment of the 5S RNA into the large ribosomal subunit, where it forms part of the central protuberance.</text>
</comment>
<protein>
    <recommendedName>
        <fullName evidence="6 7">Large ribosomal subunit protein uL18</fullName>
    </recommendedName>
</protein>